<dbReference type="PANTHER" id="PTHR31162">
    <property type="entry name" value="MALIC ACID TRANSPORT PROTEIN-RELATED"/>
    <property type="match status" value="1"/>
</dbReference>
<comment type="subcellular location">
    <subcellularLocation>
        <location evidence="1">Membrane</location>
        <topology evidence="1">Multi-pass membrane protein</topology>
    </subcellularLocation>
</comment>
<dbReference type="InterPro" id="IPR030185">
    <property type="entry name" value="Mae1"/>
</dbReference>
<feature type="region of interest" description="Disordered" evidence="5">
    <location>
        <begin position="1"/>
        <end position="25"/>
    </location>
</feature>
<feature type="transmembrane region" description="Helical" evidence="6">
    <location>
        <begin position="114"/>
        <end position="135"/>
    </location>
</feature>
<dbReference type="Pfam" id="PF03595">
    <property type="entry name" value="SLAC1"/>
    <property type="match status" value="1"/>
</dbReference>
<name>A0A9W9X3V8_9EURO</name>
<evidence type="ECO:0000313" key="7">
    <source>
        <dbReference type="EMBL" id="KAJ5483090.1"/>
    </source>
</evidence>
<dbReference type="Proteomes" id="UP001148312">
    <property type="component" value="Unassembled WGS sequence"/>
</dbReference>
<feature type="transmembrane region" description="Helical" evidence="6">
    <location>
        <begin position="277"/>
        <end position="293"/>
    </location>
</feature>
<keyword evidence="8" id="KW-1185">Reference proteome</keyword>
<feature type="transmembrane region" description="Helical" evidence="6">
    <location>
        <begin position="141"/>
        <end position="164"/>
    </location>
</feature>
<keyword evidence="4 6" id="KW-0472">Membrane</keyword>
<dbReference type="Gene3D" id="1.50.10.150">
    <property type="entry name" value="Voltage-dependent anion channel"/>
    <property type="match status" value="1"/>
</dbReference>
<feature type="transmembrane region" description="Helical" evidence="6">
    <location>
        <begin position="184"/>
        <end position="209"/>
    </location>
</feature>
<evidence type="ECO:0000313" key="8">
    <source>
        <dbReference type="Proteomes" id="UP001148312"/>
    </source>
</evidence>
<keyword evidence="2 6" id="KW-0812">Transmembrane</keyword>
<feature type="transmembrane region" description="Helical" evidence="6">
    <location>
        <begin position="42"/>
        <end position="60"/>
    </location>
</feature>
<evidence type="ECO:0000256" key="6">
    <source>
        <dbReference type="SAM" id="Phobius"/>
    </source>
</evidence>
<evidence type="ECO:0000256" key="5">
    <source>
        <dbReference type="SAM" id="MobiDB-lite"/>
    </source>
</evidence>
<accession>A0A9W9X3V8</accession>
<organism evidence="7 8">
    <name type="scientific">Penicillium diatomitis</name>
    <dbReference type="NCBI Taxonomy" id="2819901"/>
    <lineage>
        <taxon>Eukaryota</taxon>
        <taxon>Fungi</taxon>
        <taxon>Dikarya</taxon>
        <taxon>Ascomycota</taxon>
        <taxon>Pezizomycotina</taxon>
        <taxon>Eurotiomycetes</taxon>
        <taxon>Eurotiomycetidae</taxon>
        <taxon>Eurotiales</taxon>
        <taxon>Aspergillaceae</taxon>
        <taxon>Penicillium</taxon>
    </lineage>
</organism>
<feature type="transmembrane region" description="Helical" evidence="6">
    <location>
        <begin position="72"/>
        <end position="94"/>
    </location>
</feature>
<dbReference type="EMBL" id="JAPWDQ010000008">
    <property type="protein sequence ID" value="KAJ5483090.1"/>
    <property type="molecule type" value="Genomic_DNA"/>
</dbReference>
<protein>
    <recommendedName>
        <fullName evidence="9">C4-dicarboxylate transporter/malic acid transport protein</fullName>
    </recommendedName>
</protein>
<dbReference type="InterPro" id="IPR038665">
    <property type="entry name" value="Voltage-dep_anion_channel_sf"/>
</dbReference>
<feature type="transmembrane region" description="Helical" evidence="6">
    <location>
        <begin position="299"/>
        <end position="318"/>
    </location>
</feature>
<evidence type="ECO:0008006" key="9">
    <source>
        <dbReference type="Google" id="ProtNLM"/>
    </source>
</evidence>
<dbReference type="PANTHER" id="PTHR31162:SF0">
    <property type="entry name" value="MALIC ACID TRANSPORT PROTEIN"/>
    <property type="match status" value="1"/>
</dbReference>
<feature type="transmembrane region" description="Helical" evidence="6">
    <location>
        <begin position="244"/>
        <end position="265"/>
    </location>
</feature>
<dbReference type="InterPro" id="IPR004695">
    <property type="entry name" value="SLAC1/Mae1/Ssu1/TehA"/>
</dbReference>
<evidence type="ECO:0000256" key="1">
    <source>
        <dbReference type="ARBA" id="ARBA00004141"/>
    </source>
</evidence>
<dbReference type="AlphaFoldDB" id="A0A9W9X3V8"/>
<comment type="caution">
    <text evidence="7">The sequence shown here is derived from an EMBL/GenBank/DDBJ whole genome shotgun (WGS) entry which is preliminary data.</text>
</comment>
<reference evidence="7" key="2">
    <citation type="journal article" date="2023" name="IMA Fungus">
        <title>Comparative genomic study of the Penicillium genus elucidates a diverse pangenome and 15 lateral gene transfer events.</title>
        <authorList>
            <person name="Petersen C."/>
            <person name="Sorensen T."/>
            <person name="Nielsen M.R."/>
            <person name="Sondergaard T.E."/>
            <person name="Sorensen J.L."/>
            <person name="Fitzpatrick D.A."/>
            <person name="Frisvad J.C."/>
            <person name="Nielsen K.L."/>
        </authorList>
    </citation>
    <scope>NUCLEOTIDE SEQUENCE</scope>
    <source>
        <strain evidence="7">IBT 30728</strain>
    </source>
</reference>
<feature type="compositionally biased region" description="Basic residues" evidence="5">
    <location>
        <begin position="1"/>
        <end position="12"/>
    </location>
</feature>
<dbReference type="CDD" id="cd09317">
    <property type="entry name" value="TDT_Mae1_like"/>
    <property type="match status" value="1"/>
</dbReference>
<reference evidence="7" key="1">
    <citation type="submission" date="2022-12" db="EMBL/GenBank/DDBJ databases">
        <authorList>
            <person name="Petersen C."/>
        </authorList>
    </citation>
    <scope>NUCLEOTIDE SEQUENCE</scope>
    <source>
        <strain evidence="7">IBT 30728</strain>
    </source>
</reference>
<keyword evidence="3 6" id="KW-1133">Transmembrane helix</keyword>
<dbReference type="GO" id="GO:0016020">
    <property type="term" value="C:membrane"/>
    <property type="evidence" value="ECO:0007669"/>
    <property type="project" value="UniProtKB-SubCell"/>
</dbReference>
<proteinExistence type="predicted"/>
<dbReference type="GO" id="GO:0015140">
    <property type="term" value="F:malate transmembrane transporter activity"/>
    <property type="evidence" value="ECO:0007669"/>
    <property type="project" value="InterPro"/>
</dbReference>
<evidence type="ECO:0000256" key="2">
    <source>
        <dbReference type="ARBA" id="ARBA00022692"/>
    </source>
</evidence>
<sequence length="370" mass="42021">MYRRDGARKRGQRTTTSISPRHHARLPEEDQTGLARLRHLTWAWFALLMATGGLAPLLSPQTQPHFFQGLDVIGKVVYICDLVIFSTLITAMIYRFIRWPKTMRSSATQPRESIFIPTMSICLASMIASNSPYGIPSSGPWLLVTYRVLFWIYYAVTFYLWLFISADLHLEDMTPAWDLPILPFMLSGTIASVGGLGFLVSSAMFTVYLRWMTVFGLPEPSSRPAIFIAITAQVLNIVASVSSIFMWCLSFWLFSIAMVACLLAAREMRFSLSWRSFVFPNIGLIIATISIGRQLQSEVILWVGSVATILMAMLYLFIATMHVRAVIKHQILCKGQDEDMYEREAQPKTEKIPEYQDIGDAQCQKRDQRC</sequence>
<dbReference type="GeneID" id="81626387"/>
<dbReference type="RefSeq" id="XP_056789062.1">
    <property type="nucleotide sequence ID" value="XM_056936138.1"/>
</dbReference>
<gene>
    <name evidence="7" type="ORF">N7539_006536</name>
</gene>
<evidence type="ECO:0000256" key="3">
    <source>
        <dbReference type="ARBA" id="ARBA00022989"/>
    </source>
</evidence>
<evidence type="ECO:0000256" key="4">
    <source>
        <dbReference type="ARBA" id="ARBA00023136"/>
    </source>
</evidence>